<dbReference type="AlphaFoldDB" id="A0A9N9IMI0"/>
<feature type="non-terminal residue" evidence="1">
    <location>
        <position position="66"/>
    </location>
</feature>
<organism evidence="1 2">
    <name type="scientific">Dentiscutata erythropus</name>
    <dbReference type="NCBI Taxonomy" id="1348616"/>
    <lineage>
        <taxon>Eukaryota</taxon>
        <taxon>Fungi</taxon>
        <taxon>Fungi incertae sedis</taxon>
        <taxon>Mucoromycota</taxon>
        <taxon>Glomeromycotina</taxon>
        <taxon>Glomeromycetes</taxon>
        <taxon>Diversisporales</taxon>
        <taxon>Gigasporaceae</taxon>
        <taxon>Dentiscutata</taxon>
    </lineage>
</organism>
<evidence type="ECO:0000313" key="2">
    <source>
        <dbReference type="Proteomes" id="UP000789405"/>
    </source>
</evidence>
<sequence length="66" mass="7585">MLVGVLRITKSGLLSGLNNIIVYPLHQESQFPLYVDKFGFTPDEVELLLSMRENLKTNDVQKWYDG</sequence>
<proteinExistence type="predicted"/>
<name>A0A9N9IMI0_9GLOM</name>
<protein>
    <submittedName>
        <fullName evidence="1">11992_t:CDS:1</fullName>
    </submittedName>
</protein>
<reference evidence="1" key="1">
    <citation type="submission" date="2021-06" db="EMBL/GenBank/DDBJ databases">
        <authorList>
            <person name="Kallberg Y."/>
            <person name="Tangrot J."/>
            <person name="Rosling A."/>
        </authorList>
    </citation>
    <scope>NUCLEOTIDE SEQUENCE</scope>
    <source>
        <strain evidence="1">MA453B</strain>
    </source>
</reference>
<dbReference type="Proteomes" id="UP000789405">
    <property type="component" value="Unassembled WGS sequence"/>
</dbReference>
<comment type="caution">
    <text evidence="1">The sequence shown here is derived from an EMBL/GenBank/DDBJ whole genome shotgun (WGS) entry which is preliminary data.</text>
</comment>
<keyword evidence="2" id="KW-1185">Reference proteome</keyword>
<dbReference type="EMBL" id="CAJVPY010013658">
    <property type="protein sequence ID" value="CAG8741953.1"/>
    <property type="molecule type" value="Genomic_DNA"/>
</dbReference>
<evidence type="ECO:0000313" key="1">
    <source>
        <dbReference type="EMBL" id="CAG8741953.1"/>
    </source>
</evidence>
<accession>A0A9N9IMI0</accession>
<dbReference type="OrthoDB" id="5584915at2759"/>
<gene>
    <name evidence="1" type="ORF">DERYTH_LOCUS16084</name>
</gene>